<gene>
    <name evidence="6" type="ORF">P43SY_006210</name>
</gene>
<evidence type="ECO:0000259" key="5">
    <source>
        <dbReference type="Pfam" id="PF16213"/>
    </source>
</evidence>
<evidence type="ECO:0008006" key="8">
    <source>
        <dbReference type="Google" id="ProtNLM"/>
    </source>
</evidence>
<dbReference type="AlphaFoldDB" id="A0AAD5LCE5"/>
<keyword evidence="1" id="KW-0813">Transport</keyword>
<accession>A0AAD5LCE5</accession>
<organism evidence="6 7">
    <name type="scientific">Pythium insidiosum</name>
    <name type="common">Pythiosis disease agent</name>
    <dbReference type="NCBI Taxonomy" id="114742"/>
    <lineage>
        <taxon>Eukaryota</taxon>
        <taxon>Sar</taxon>
        <taxon>Stramenopiles</taxon>
        <taxon>Oomycota</taxon>
        <taxon>Peronosporomycetes</taxon>
        <taxon>Pythiales</taxon>
        <taxon>Pythiaceae</taxon>
        <taxon>Pythium</taxon>
    </lineage>
</organism>
<dbReference type="Pfam" id="PF16213">
    <property type="entry name" value="DCB"/>
    <property type="match status" value="1"/>
</dbReference>
<evidence type="ECO:0000256" key="3">
    <source>
        <dbReference type="SAM" id="MobiDB-lite"/>
    </source>
</evidence>
<feature type="region of interest" description="Disordered" evidence="3">
    <location>
        <begin position="432"/>
        <end position="468"/>
    </location>
</feature>
<keyword evidence="2" id="KW-0653">Protein transport</keyword>
<keyword evidence="7" id="KW-1185">Reference proteome</keyword>
<feature type="domain" description="Mon2/Sec7/BIG1-like HUS" evidence="4">
    <location>
        <begin position="233"/>
        <end position="301"/>
    </location>
</feature>
<dbReference type="Pfam" id="PF12783">
    <property type="entry name" value="Sec7-like_HUS"/>
    <property type="match status" value="1"/>
</dbReference>
<feature type="compositionally biased region" description="Low complexity" evidence="3">
    <location>
        <begin position="433"/>
        <end position="450"/>
    </location>
</feature>
<name>A0AAD5LCE5_PYTIN</name>
<comment type="caution">
    <text evidence="6">The sequence shown here is derived from an EMBL/GenBank/DDBJ whole genome shotgun (WGS) entry which is preliminary data.</text>
</comment>
<dbReference type="InterPro" id="IPR032629">
    <property type="entry name" value="DCB_dom"/>
</dbReference>
<dbReference type="InterPro" id="IPR032691">
    <property type="entry name" value="Mon2/Sec7/BIG1-like_HUS"/>
</dbReference>
<feature type="domain" description="Mon2/Sec7/BIG1-like dimerisation and cyclophilin-binding" evidence="5">
    <location>
        <begin position="3"/>
        <end position="138"/>
    </location>
</feature>
<dbReference type="EMBL" id="JAKCXM010000307">
    <property type="protein sequence ID" value="KAJ0396167.1"/>
    <property type="molecule type" value="Genomic_DNA"/>
</dbReference>
<protein>
    <recommendedName>
        <fullName evidence="8">Mon2/Sec7/BIG1-like dimerisation and cyclophilin-binding domain-containing protein</fullName>
    </recommendedName>
</protein>
<dbReference type="GO" id="GO:0015031">
    <property type="term" value="P:protein transport"/>
    <property type="evidence" value="ECO:0007669"/>
    <property type="project" value="UniProtKB-KW"/>
</dbReference>
<sequence>MDFLRLLSDDLQALRGETKKKYPVVREAVDKALATLPSLQQQYAALLRAEASSPPGPGHPLFKNDSVLRPFLLACNHTNASHKILILALVSIQRLVSWDAIEQSSVGSILRVLQIQAEKNTHVDVQVKLLQTLLQLVTLGFEEKSTTAVAAASTTSTTTAAAAATTREPDAENALVGNEDLVMQAIWICVHLHGGSSGASSVVGNTAAMTIRQVVSLAFGKVQKSPEAKRVGVLVFQELCFLSREENGVWLKRSTTSPMSVALGVELVETILSAHARLFRTDDECLAVLKQHVWSLIQTALETACLDAKSAGTTASTSSSTSSTSTSLASAALSSLSGGSNNSNNSSNSVGALFFPLLTFNCTMRHCREVELIQISLKSHHVLATIASRLRANIMANQEKTPPESAKRMDEIVLACLRALCAFSFPLPENTRSAGKSGNIGNGSSSSNGGMTSAQVDGGYQSDGEASHDEGDASVIVMITWREVHAMKAISIRDHRRVDRLKA</sequence>
<proteinExistence type="predicted"/>
<reference evidence="6" key="1">
    <citation type="submission" date="2021-12" db="EMBL/GenBank/DDBJ databases">
        <title>Prjna785345.</title>
        <authorList>
            <person name="Rujirawat T."/>
            <person name="Krajaejun T."/>
        </authorList>
    </citation>
    <scope>NUCLEOTIDE SEQUENCE</scope>
    <source>
        <strain evidence="6">Pi057C3</strain>
    </source>
</reference>
<evidence type="ECO:0000256" key="1">
    <source>
        <dbReference type="ARBA" id="ARBA00022448"/>
    </source>
</evidence>
<dbReference type="Proteomes" id="UP001209570">
    <property type="component" value="Unassembled WGS sequence"/>
</dbReference>
<evidence type="ECO:0000313" key="7">
    <source>
        <dbReference type="Proteomes" id="UP001209570"/>
    </source>
</evidence>
<evidence type="ECO:0000259" key="4">
    <source>
        <dbReference type="Pfam" id="PF12783"/>
    </source>
</evidence>
<evidence type="ECO:0000313" key="6">
    <source>
        <dbReference type="EMBL" id="KAJ0396167.1"/>
    </source>
</evidence>
<evidence type="ECO:0000256" key="2">
    <source>
        <dbReference type="ARBA" id="ARBA00022927"/>
    </source>
</evidence>